<dbReference type="Gene3D" id="3.40.50.1820">
    <property type="entry name" value="alpha/beta hydrolase"/>
    <property type="match status" value="1"/>
</dbReference>
<dbReference type="SUPFAM" id="SSF82171">
    <property type="entry name" value="DPP6 N-terminal domain-like"/>
    <property type="match status" value="1"/>
</dbReference>
<dbReference type="Pfam" id="PF00326">
    <property type="entry name" value="Peptidase_S9"/>
    <property type="match status" value="1"/>
</dbReference>
<sequence>MMACVLALLLAGPSLAQAPAATAEDPARLGLRTLAMMERVSDPRLSPDGRSVLYSVRTTEWEANRGVSSLWLATEGQAPRRLAISDGGAGTGRWAADGQSIYFLSSRGGSSQVWRTDREGMAAVQVTTLPVDVSGFRVAQDGQALILALPVFVDCADLKCTRDRLDADAKSPSTVQGYDRLPLRQFDRWNDGRRNHLFYLPLNGSGLAQGAPRDLMAGVDADVPSQPQGDESDYALSPDGQVLIYSTQTQGAGEAFTNNSDLFRVPVAGGTPVNLTANNTGPDGSPAWSPDGRRLAWLAAPRENVGGDQAAVMVAAADGSNPRKLTDWDRGAASLTWRSDGQALLVTAADDGQLKLFEVDARTGAIRPLVEDGAVNGVEARAGRIAYVRDAFDTPGQVWVRQGGSAARQVTQHNAAVLAALDMPAAQPFTFSGWNDEPVRGWVFPPAGQVAGERYPVVYLIHGGPKSPWTNSWSYRWNPQVYAAAGYGVVMVNFHGSPGYGQAFTDSINDHWGDRPLEDLQKGWTAALAANDWMDGDSACALGASYGGYMVNMIASQWNAPFDCLVNHAGVFDVPQLMNAMDIGNFIWEFGGPSWERMTLYRQFSPGDHVSDWSKPMLVLHGSRDFRVPMEQGLATFSALQRMGIPSRFVHVPDENHWILKPQNWVDWQQEILDWTARWTAPTP</sequence>
<dbReference type="Pfam" id="PF07676">
    <property type="entry name" value="PD40"/>
    <property type="match status" value="2"/>
</dbReference>
<evidence type="ECO:0000313" key="7">
    <source>
        <dbReference type="Proteomes" id="UP000595448"/>
    </source>
</evidence>
<dbReference type="PANTHER" id="PTHR42776">
    <property type="entry name" value="SERINE PEPTIDASE S9 FAMILY MEMBER"/>
    <property type="match status" value="1"/>
</dbReference>
<dbReference type="EMBL" id="CP067977">
    <property type="protein sequence ID" value="QQQ20055.1"/>
    <property type="molecule type" value="Genomic_DNA"/>
</dbReference>
<keyword evidence="3" id="KW-0720">Serine protease</keyword>
<keyword evidence="3" id="KW-0645">Protease</keyword>
<evidence type="ECO:0000256" key="2">
    <source>
        <dbReference type="ARBA" id="ARBA00022801"/>
    </source>
</evidence>
<feature type="chain" id="PRO_5046169595" evidence="4">
    <location>
        <begin position="17"/>
        <end position="684"/>
    </location>
</feature>
<evidence type="ECO:0000256" key="3">
    <source>
        <dbReference type="ARBA" id="ARBA00022825"/>
    </source>
</evidence>
<dbReference type="InterPro" id="IPR011042">
    <property type="entry name" value="6-blade_b-propeller_TolB-like"/>
</dbReference>
<organism evidence="6 7">
    <name type="scientific">Brevundimonas vitisensis</name>
    <dbReference type="NCBI Taxonomy" id="2800818"/>
    <lineage>
        <taxon>Bacteria</taxon>
        <taxon>Pseudomonadati</taxon>
        <taxon>Pseudomonadota</taxon>
        <taxon>Alphaproteobacteria</taxon>
        <taxon>Caulobacterales</taxon>
        <taxon>Caulobacteraceae</taxon>
        <taxon>Brevundimonas</taxon>
    </lineage>
</organism>
<dbReference type="InterPro" id="IPR029058">
    <property type="entry name" value="AB_hydrolase_fold"/>
</dbReference>
<dbReference type="PANTHER" id="PTHR42776:SF13">
    <property type="entry name" value="DIPEPTIDYL-PEPTIDASE 5"/>
    <property type="match status" value="1"/>
</dbReference>
<gene>
    <name evidence="6" type="ORF">JIP62_07980</name>
</gene>
<dbReference type="InterPro" id="IPR011659">
    <property type="entry name" value="WD40"/>
</dbReference>
<evidence type="ECO:0000313" key="6">
    <source>
        <dbReference type="EMBL" id="QQQ20055.1"/>
    </source>
</evidence>
<proteinExistence type="predicted"/>
<dbReference type="SUPFAM" id="SSF53474">
    <property type="entry name" value="alpha/beta-Hydrolases"/>
    <property type="match status" value="1"/>
</dbReference>
<name>A0ABX7BX22_9CAUL</name>
<dbReference type="InterPro" id="IPR001375">
    <property type="entry name" value="Peptidase_S9_cat"/>
</dbReference>
<evidence type="ECO:0000256" key="1">
    <source>
        <dbReference type="ARBA" id="ARBA00022729"/>
    </source>
</evidence>
<keyword evidence="2" id="KW-0378">Hydrolase</keyword>
<evidence type="ECO:0000256" key="4">
    <source>
        <dbReference type="SAM" id="SignalP"/>
    </source>
</evidence>
<keyword evidence="1 4" id="KW-0732">Signal</keyword>
<feature type="domain" description="Peptidase S9 prolyl oligopeptidase catalytic" evidence="5">
    <location>
        <begin position="473"/>
        <end position="680"/>
    </location>
</feature>
<dbReference type="Gene3D" id="2.120.10.30">
    <property type="entry name" value="TolB, C-terminal domain"/>
    <property type="match status" value="2"/>
</dbReference>
<accession>A0ABX7BX22</accession>
<evidence type="ECO:0000259" key="5">
    <source>
        <dbReference type="Pfam" id="PF00326"/>
    </source>
</evidence>
<feature type="signal peptide" evidence="4">
    <location>
        <begin position="1"/>
        <end position="16"/>
    </location>
</feature>
<protein>
    <submittedName>
        <fullName evidence="6">S9 family peptidase</fullName>
    </submittedName>
</protein>
<dbReference type="Proteomes" id="UP000595448">
    <property type="component" value="Chromosome"/>
</dbReference>
<reference evidence="6 7" key="1">
    <citation type="submission" date="2021-01" db="EMBL/GenBank/DDBJ databases">
        <title>Brevundimonas vitis sp. nov., an bacterium isolated from grape (Vitis vinifera).</title>
        <authorList>
            <person name="Jiang L."/>
            <person name="Lee J."/>
        </authorList>
    </citation>
    <scope>NUCLEOTIDE SEQUENCE [LARGE SCALE GENOMIC DNA]</scope>
    <source>
        <strain evidence="6 7">GRTSA-9</strain>
    </source>
</reference>
<keyword evidence="7" id="KW-1185">Reference proteome</keyword>